<evidence type="ECO:0000313" key="5">
    <source>
        <dbReference type="Proteomes" id="UP000663829"/>
    </source>
</evidence>
<dbReference type="EMBL" id="CAJNOQ010023079">
    <property type="protein sequence ID" value="CAF1510053.1"/>
    <property type="molecule type" value="Genomic_DNA"/>
</dbReference>
<dbReference type="Proteomes" id="UP000681722">
    <property type="component" value="Unassembled WGS sequence"/>
</dbReference>
<feature type="compositionally biased region" description="Acidic residues" evidence="1">
    <location>
        <begin position="1"/>
        <end position="10"/>
    </location>
</feature>
<dbReference type="EMBL" id="CAJOBC010088619">
    <property type="protein sequence ID" value="CAF4370912.1"/>
    <property type="molecule type" value="Genomic_DNA"/>
</dbReference>
<dbReference type="OrthoDB" id="3219396at2759"/>
<name>A0A815U0D6_9BILA</name>
<dbReference type="Gene3D" id="1.20.1280.50">
    <property type="match status" value="1"/>
</dbReference>
<feature type="region of interest" description="Disordered" evidence="1">
    <location>
        <begin position="1"/>
        <end position="22"/>
    </location>
</feature>
<evidence type="ECO:0000313" key="4">
    <source>
        <dbReference type="EMBL" id="CAF4370912.1"/>
    </source>
</evidence>
<gene>
    <name evidence="3" type="ORF">GPM918_LOCUS37071</name>
    <name evidence="4" type="ORF">SRO942_LOCUS37830</name>
</gene>
<evidence type="ECO:0000259" key="2">
    <source>
        <dbReference type="PROSITE" id="PS50181"/>
    </source>
</evidence>
<dbReference type="Pfam" id="PF12937">
    <property type="entry name" value="F-box-like"/>
    <property type="match status" value="1"/>
</dbReference>
<dbReference type="SUPFAM" id="SSF81383">
    <property type="entry name" value="F-box domain"/>
    <property type="match status" value="1"/>
</dbReference>
<keyword evidence="5" id="KW-1185">Reference proteome</keyword>
<organism evidence="3 5">
    <name type="scientific">Didymodactylos carnosus</name>
    <dbReference type="NCBI Taxonomy" id="1234261"/>
    <lineage>
        <taxon>Eukaryota</taxon>
        <taxon>Metazoa</taxon>
        <taxon>Spiralia</taxon>
        <taxon>Gnathifera</taxon>
        <taxon>Rotifera</taxon>
        <taxon>Eurotatoria</taxon>
        <taxon>Bdelloidea</taxon>
        <taxon>Philodinida</taxon>
        <taxon>Philodinidae</taxon>
        <taxon>Didymodactylos</taxon>
    </lineage>
</organism>
<dbReference type="Proteomes" id="UP000663829">
    <property type="component" value="Unassembled WGS sequence"/>
</dbReference>
<evidence type="ECO:0000256" key="1">
    <source>
        <dbReference type="SAM" id="MobiDB-lite"/>
    </source>
</evidence>
<dbReference type="PROSITE" id="PS50181">
    <property type="entry name" value="FBOX"/>
    <property type="match status" value="1"/>
</dbReference>
<protein>
    <recommendedName>
        <fullName evidence="2">F-box domain-containing protein</fullName>
    </recommendedName>
</protein>
<reference evidence="3" key="1">
    <citation type="submission" date="2021-02" db="EMBL/GenBank/DDBJ databases">
        <authorList>
            <person name="Nowell W R."/>
        </authorList>
    </citation>
    <scope>NUCLEOTIDE SEQUENCE</scope>
</reference>
<feature type="domain" description="F-box" evidence="2">
    <location>
        <begin position="42"/>
        <end position="88"/>
    </location>
</feature>
<proteinExistence type="predicted"/>
<dbReference type="AlphaFoldDB" id="A0A815U0D6"/>
<accession>A0A815U0D6</accession>
<sequence>MLCSDEEDEVKAEKAGKPKRSAPNVTWKHSWLLSEMEDALSKSVFNAIPAEVTLHIFRLFSVRDLGNVSLVCRSFKMIADQDEIWISKCNTSTKLHSKTFKEIYMDWMHEKYLRNEEVAEVEERYRVRSRQIACGMRCAPPQYPTRPAGKQEFVPIGGFSQHPNSSKDM</sequence>
<dbReference type="InterPro" id="IPR001810">
    <property type="entry name" value="F-box_dom"/>
</dbReference>
<dbReference type="SMART" id="SM00256">
    <property type="entry name" value="FBOX"/>
    <property type="match status" value="1"/>
</dbReference>
<dbReference type="InterPro" id="IPR036047">
    <property type="entry name" value="F-box-like_dom_sf"/>
</dbReference>
<comment type="caution">
    <text evidence="3">The sequence shown here is derived from an EMBL/GenBank/DDBJ whole genome shotgun (WGS) entry which is preliminary data.</text>
</comment>
<evidence type="ECO:0000313" key="3">
    <source>
        <dbReference type="EMBL" id="CAF1510053.1"/>
    </source>
</evidence>